<dbReference type="SUPFAM" id="SSF51182">
    <property type="entry name" value="RmlC-like cupins"/>
    <property type="match status" value="1"/>
</dbReference>
<dbReference type="PANTHER" id="PTHR42742:SF3">
    <property type="entry name" value="FRUCTOKINASE"/>
    <property type="match status" value="1"/>
</dbReference>
<evidence type="ECO:0000256" key="2">
    <source>
        <dbReference type="ARBA" id="ARBA00022833"/>
    </source>
</evidence>
<dbReference type="GO" id="GO:0046872">
    <property type="term" value="F:metal ion binding"/>
    <property type="evidence" value="ECO:0007669"/>
    <property type="project" value="UniProtKB-KW"/>
</dbReference>
<name>A0A7Z7LI04_9BACT</name>
<dbReference type="CDD" id="cd07010">
    <property type="entry name" value="cupin_PMI_type_I_N_bac"/>
    <property type="match status" value="1"/>
</dbReference>
<accession>A0A7Z7LI04</accession>
<dbReference type="InterPro" id="IPR014710">
    <property type="entry name" value="RmlC-like_jellyroll"/>
</dbReference>
<keyword evidence="4" id="KW-1185">Reference proteome</keyword>
<evidence type="ECO:0000313" key="4">
    <source>
        <dbReference type="Proteomes" id="UP000250796"/>
    </source>
</evidence>
<keyword evidence="1" id="KW-0479">Metal-binding</keyword>
<keyword evidence="2" id="KW-0862">Zinc</keyword>
<evidence type="ECO:0008006" key="5">
    <source>
        <dbReference type="Google" id="ProtNLM"/>
    </source>
</evidence>
<dbReference type="AlphaFoldDB" id="A0A7Z7LI04"/>
<dbReference type="InterPro" id="IPR011051">
    <property type="entry name" value="RmlC_Cupin_sf"/>
</dbReference>
<sequence length="581" mass="66393">MSSSIDFSGAINISMAANIFAVKGMERILEFLFARRRKRPEGTFVIAIDGFTGNDWKRLMESIEEFAGRNLLAVKIYDFDKCRRSDEKIESLLASYLGEDAVFGKVFRRDIATLFSSESIAVLKADIGRERESKRLDAILVVGWGCAQVAMRGEYDLTVYFDLTREEALRRYKMTGPAFGTQSIGPKRLYYIDFPVSEKHRRRLLDSLDFYVDAGMEDTPVLLGVEDLREIAREISSKPFRLKPIYEPGPWGGQWLKRVRHLPEEWPNCAWSYEVIAPEMSLLVKNHETTLELPWNLFFDLAHENVMGEVSRDLFGGEFPIRFDYLDTMDGGDLSIQVHPPTGYIKLNFNERYHQGEMYYIVDCKSDRRVNLGLRDNASIDQFRAAAVKAEREGIAFDYTQYVHSIPVARHDILMIPPGTVHGSREGLVVLEISATTYRYTFKIYDHLRPDLNGVMRPIHIDHAFKVIRTYRRGKRVERQLKPKPSLKACGEGWAEYLIATDRSFFHEVYRLELETGVTFETGGRFHILTLVGGESVKIISGGKELRLGYSETVIVPASAIRYTIEAGGGERCVIVKARLK</sequence>
<evidence type="ECO:0000313" key="3">
    <source>
        <dbReference type="EMBL" id="SSC13910.1"/>
    </source>
</evidence>
<organism evidence="3 4">
    <name type="scientific">Mesotoga infera</name>
    <dbReference type="NCBI Taxonomy" id="1236046"/>
    <lineage>
        <taxon>Bacteria</taxon>
        <taxon>Thermotogati</taxon>
        <taxon>Thermotogota</taxon>
        <taxon>Thermotogae</taxon>
        <taxon>Kosmotogales</taxon>
        <taxon>Kosmotogaceae</taxon>
        <taxon>Mesotoga</taxon>
    </lineage>
</organism>
<dbReference type="EMBL" id="LS974202">
    <property type="protein sequence ID" value="SSC13910.1"/>
    <property type="molecule type" value="Genomic_DNA"/>
</dbReference>
<proteinExistence type="predicted"/>
<reference evidence="3 4" key="1">
    <citation type="submission" date="2017-01" db="EMBL/GenBank/DDBJ databases">
        <authorList>
            <person name="Erauso G."/>
        </authorList>
    </citation>
    <scope>NUCLEOTIDE SEQUENCE [LARGE SCALE GENOMIC DNA]</scope>
    <source>
        <strain evidence="3">MESINF1</strain>
    </source>
</reference>
<evidence type="ECO:0000256" key="1">
    <source>
        <dbReference type="ARBA" id="ARBA00022723"/>
    </source>
</evidence>
<dbReference type="Gene3D" id="2.60.120.10">
    <property type="entry name" value="Jelly Rolls"/>
    <property type="match status" value="2"/>
</dbReference>
<dbReference type="Proteomes" id="UP000250796">
    <property type="component" value="Chromosome MESINF"/>
</dbReference>
<dbReference type="KEGG" id="minf:MESINF_2470"/>
<protein>
    <recommendedName>
        <fullName evidence="5">Mannose-6-phosphate isomerase</fullName>
    </recommendedName>
</protein>
<dbReference type="PANTHER" id="PTHR42742">
    <property type="entry name" value="TRANSCRIPTIONAL REPRESSOR MPRA"/>
    <property type="match status" value="1"/>
</dbReference>
<dbReference type="RefSeq" id="WP_169700076.1">
    <property type="nucleotide sequence ID" value="NZ_LS974202.1"/>
</dbReference>
<dbReference type="InterPro" id="IPR051804">
    <property type="entry name" value="Carb_Metab_Reg_Kinase/Isom"/>
</dbReference>
<gene>
    <name evidence="3" type="ORF">MESINF_2470</name>
</gene>